<keyword evidence="2" id="KW-0378">Hydrolase</keyword>
<dbReference type="SUPFAM" id="SSF51556">
    <property type="entry name" value="Metallo-dependent hydrolases"/>
    <property type="match status" value="1"/>
</dbReference>
<dbReference type="AlphaFoldDB" id="A0A4S3ZU32"/>
<dbReference type="Pfam" id="PF01979">
    <property type="entry name" value="Amidohydro_1"/>
    <property type="match status" value="1"/>
</dbReference>
<dbReference type="PANTHER" id="PTHR43794">
    <property type="entry name" value="AMINOHYDROLASE SSNA-RELATED"/>
    <property type="match status" value="1"/>
</dbReference>
<reference evidence="5 6" key="1">
    <citation type="submission" date="2019-04" db="EMBL/GenBank/DDBJ databases">
        <title>Rhizobium terrae sp. nov., isolated from a paddy soil.</title>
        <authorList>
            <person name="Lin S.-Y."/>
            <person name="Hameed A."/>
            <person name="Huang H.-I."/>
            <person name="Young C.-C."/>
        </authorList>
    </citation>
    <scope>NUCLEOTIDE SEQUENCE [LARGE SCALE GENOMIC DNA]</scope>
    <source>
        <strain evidence="5 6">CC-HIH110</strain>
    </source>
</reference>
<gene>
    <name evidence="5" type="ORF">E6C51_12840</name>
</gene>
<evidence type="ECO:0000256" key="2">
    <source>
        <dbReference type="ARBA" id="ARBA00022801"/>
    </source>
</evidence>
<evidence type="ECO:0000313" key="6">
    <source>
        <dbReference type="Proteomes" id="UP000310754"/>
    </source>
</evidence>
<dbReference type="Gene3D" id="3.20.20.140">
    <property type="entry name" value="Metal-dependent hydrolases"/>
    <property type="match status" value="1"/>
</dbReference>
<feature type="chain" id="PRO_5020395294" description="Amidohydrolase-related domain-containing protein" evidence="3">
    <location>
        <begin position="41"/>
        <end position="486"/>
    </location>
</feature>
<proteinExistence type="inferred from homology"/>
<dbReference type="InterPro" id="IPR006680">
    <property type="entry name" value="Amidohydro-rel"/>
</dbReference>
<accession>A0A4S3ZU32</accession>
<comment type="similarity">
    <text evidence="1">Belongs to the metallo-dependent hydrolases superfamily. ATZ/TRZ family.</text>
</comment>
<dbReference type="InterPro" id="IPR011059">
    <property type="entry name" value="Metal-dep_hydrolase_composite"/>
</dbReference>
<dbReference type="InterPro" id="IPR050287">
    <property type="entry name" value="MTA/SAH_deaminase"/>
</dbReference>
<dbReference type="Proteomes" id="UP000310754">
    <property type="component" value="Unassembled WGS sequence"/>
</dbReference>
<dbReference type="InterPro" id="IPR006311">
    <property type="entry name" value="TAT_signal"/>
</dbReference>
<dbReference type="SUPFAM" id="SSF51338">
    <property type="entry name" value="Composite domain of metallo-dependent hydrolases"/>
    <property type="match status" value="1"/>
</dbReference>
<name>A0A4S3ZU32_9HYPH</name>
<feature type="domain" description="Amidohydrolase-related" evidence="4">
    <location>
        <begin position="263"/>
        <end position="445"/>
    </location>
</feature>
<dbReference type="PROSITE" id="PS51318">
    <property type="entry name" value="TAT"/>
    <property type="match status" value="1"/>
</dbReference>
<feature type="signal peptide" evidence="3">
    <location>
        <begin position="1"/>
        <end position="40"/>
    </location>
</feature>
<keyword evidence="3" id="KW-0732">Signal</keyword>
<evidence type="ECO:0000256" key="1">
    <source>
        <dbReference type="ARBA" id="ARBA00006745"/>
    </source>
</evidence>
<sequence>MCENCKTPQLNMTRRNTLATLGAGLLGPFLASALPRPAAAEEVKSAGQSPREILIRGGYVMPVDPTMKDLVKGDVHIKDGQIVAVAERIEASGADVIDASEMIVLPGFVDTHWHMWDGLWRGLVNDATDYFNRHDLLPYYSVEDHHTAVQYAALEAINAGFTTCHNWAHGLRNYDDMEAELSALQEAGIRAKLSYNGVIQNVPTPAADFQRALEWIAAHGKGRLGLGMTLDNAGEYFKPQVELARKLKLRPITDHGGFMAYPDVIGPEFIFTHGAGIAPEAVALIAGKKLGVALCPSTDPMIGAGLPPVYALIKGGVPLDNISMSIDVTCQSPADPFAGMRTLVNSSRIQQVEANKLTGDLLGIAHKGLKWAFSYRDAIRVGTLSGAHVLGLADQIGSLTPGKRADVILVRTDQPNMLPAANTNPAFQLVQHAAPTDVDTVIIDGIIRKRQGKLIGVDVHAVVEKAARAQESIRKRANMPVLNTTL</sequence>
<keyword evidence="6" id="KW-1185">Reference proteome</keyword>
<protein>
    <recommendedName>
        <fullName evidence="4">Amidohydrolase-related domain-containing protein</fullName>
    </recommendedName>
</protein>
<dbReference type="Gene3D" id="2.30.40.10">
    <property type="entry name" value="Urease, subunit C, domain 1"/>
    <property type="match status" value="1"/>
</dbReference>
<evidence type="ECO:0000259" key="4">
    <source>
        <dbReference type="Pfam" id="PF01979"/>
    </source>
</evidence>
<evidence type="ECO:0000313" key="5">
    <source>
        <dbReference type="EMBL" id="THF49267.1"/>
    </source>
</evidence>
<comment type="caution">
    <text evidence="5">The sequence shown here is derived from an EMBL/GenBank/DDBJ whole genome shotgun (WGS) entry which is preliminary data.</text>
</comment>
<organism evidence="5 6">
    <name type="scientific">Allorhizobium terrae</name>
    <dbReference type="NCBI Taxonomy" id="1848972"/>
    <lineage>
        <taxon>Bacteria</taxon>
        <taxon>Pseudomonadati</taxon>
        <taxon>Pseudomonadota</taxon>
        <taxon>Alphaproteobacteria</taxon>
        <taxon>Hyphomicrobiales</taxon>
        <taxon>Rhizobiaceae</taxon>
        <taxon>Rhizobium/Agrobacterium group</taxon>
        <taxon>Allorhizobium</taxon>
    </lineage>
</organism>
<dbReference type="PANTHER" id="PTHR43794:SF11">
    <property type="entry name" value="AMIDOHYDROLASE-RELATED DOMAIN-CONTAINING PROTEIN"/>
    <property type="match status" value="1"/>
</dbReference>
<dbReference type="EMBL" id="SSOA01000006">
    <property type="protein sequence ID" value="THF49267.1"/>
    <property type="molecule type" value="Genomic_DNA"/>
</dbReference>
<evidence type="ECO:0000256" key="3">
    <source>
        <dbReference type="SAM" id="SignalP"/>
    </source>
</evidence>
<dbReference type="InterPro" id="IPR032466">
    <property type="entry name" value="Metal_Hydrolase"/>
</dbReference>
<dbReference type="GO" id="GO:0016810">
    <property type="term" value="F:hydrolase activity, acting on carbon-nitrogen (but not peptide) bonds"/>
    <property type="evidence" value="ECO:0007669"/>
    <property type="project" value="InterPro"/>
</dbReference>